<reference evidence="1" key="1">
    <citation type="submission" date="2022-03" db="EMBL/GenBank/DDBJ databases">
        <authorList>
            <person name="Sayadi A."/>
        </authorList>
    </citation>
    <scope>NUCLEOTIDE SEQUENCE</scope>
</reference>
<evidence type="ECO:0000313" key="1">
    <source>
        <dbReference type="EMBL" id="CAH1986337.1"/>
    </source>
</evidence>
<gene>
    <name evidence="1" type="ORF">ACAOBT_LOCUS17186</name>
</gene>
<dbReference type="EMBL" id="CAKOFQ010006997">
    <property type="protein sequence ID" value="CAH1986337.1"/>
    <property type="molecule type" value="Genomic_DNA"/>
</dbReference>
<name>A0A9P0L8J2_ACAOB</name>
<accession>A0A9P0L8J2</accession>
<dbReference type="Proteomes" id="UP001152888">
    <property type="component" value="Unassembled WGS sequence"/>
</dbReference>
<dbReference type="OrthoDB" id="6769290at2759"/>
<comment type="caution">
    <text evidence="1">The sequence shown here is derived from an EMBL/GenBank/DDBJ whole genome shotgun (WGS) entry which is preliminary data.</text>
</comment>
<organism evidence="1 2">
    <name type="scientific">Acanthoscelides obtectus</name>
    <name type="common">Bean weevil</name>
    <name type="synonym">Bruchus obtectus</name>
    <dbReference type="NCBI Taxonomy" id="200917"/>
    <lineage>
        <taxon>Eukaryota</taxon>
        <taxon>Metazoa</taxon>
        <taxon>Ecdysozoa</taxon>
        <taxon>Arthropoda</taxon>
        <taxon>Hexapoda</taxon>
        <taxon>Insecta</taxon>
        <taxon>Pterygota</taxon>
        <taxon>Neoptera</taxon>
        <taxon>Endopterygota</taxon>
        <taxon>Coleoptera</taxon>
        <taxon>Polyphaga</taxon>
        <taxon>Cucujiformia</taxon>
        <taxon>Chrysomeloidea</taxon>
        <taxon>Chrysomelidae</taxon>
        <taxon>Bruchinae</taxon>
        <taxon>Bruchini</taxon>
        <taxon>Acanthoscelides</taxon>
    </lineage>
</organism>
<protein>
    <submittedName>
        <fullName evidence="1">Uncharacterized protein</fullName>
    </submittedName>
</protein>
<sequence length="79" mass="9351">MENIQKRATRIPHGIQRPCYDERLNLFSLTHFSDRRLRRDLVVTGRALHGFFSTDMSSLFRCNANHLQGRNCKLMKVKF</sequence>
<evidence type="ECO:0000313" key="2">
    <source>
        <dbReference type="Proteomes" id="UP001152888"/>
    </source>
</evidence>
<proteinExistence type="predicted"/>
<dbReference type="AlphaFoldDB" id="A0A9P0L8J2"/>
<keyword evidence="2" id="KW-1185">Reference proteome</keyword>